<evidence type="ECO:0000256" key="5">
    <source>
        <dbReference type="ARBA" id="ARBA00023136"/>
    </source>
</evidence>
<feature type="transmembrane region" description="Helical" evidence="6">
    <location>
        <begin position="218"/>
        <end position="239"/>
    </location>
</feature>
<evidence type="ECO:0000259" key="7">
    <source>
        <dbReference type="Pfam" id="PF09924"/>
    </source>
</evidence>
<dbReference type="Proteomes" id="UP000521379">
    <property type="component" value="Unassembled WGS sequence"/>
</dbReference>
<dbReference type="PANTHER" id="PTHR34697">
    <property type="entry name" value="PHOSPHATIDYLGLYCEROL LYSYLTRANSFERASE"/>
    <property type="match status" value="1"/>
</dbReference>
<keyword evidence="5 6" id="KW-0472">Membrane</keyword>
<feature type="transmembrane region" description="Helical" evidence="6">
    <location>
        <begin position="125"/>
        <end position="146"/>
    </location>
</feature>
<dbReference type="GO" id="GO:0005886">
    <property type="term" value="C:plasma membrane"/>
    <property type="evidence" value="ECO:0007669"/>
    <property type="project" value="UniProtKB-SubCell"/>
</dbReference>
<evidence type="ECO:0000256" key="6">
    <source>
        <dbReference type="SAM" id="Phobius"/>
    </source>
</evidence>
<evidence type="ECO:0000256" key="3">
    <source>
        <dbReference type="ARBA" id="ARBA00022692"/>
    </source>
</evidence>
<evidence type="ECO:0000313" key="9">
    <source>
        <dbReference type="Proteomes" id="UP000521379"/>
    </source>
</evidence>
<keyword evidence="4 6" id="KW-1133">Transmembrane helix</keyword>
<dbReference type="GO" id="GO:0055091">
    <property type="term" value="P:phospholipid homeostasis"/>
    <property type="evidence" value="ECO:0007669"/>
    <property type="project" value="TreeGrafter"/>
</dbReference>
<comment type="caution">
    <text evidence="8">The sequence shown here is derived from an EMBL/GenBank/DDBJ whole genome shotgun (WGS) entry which is preliminary data.</text>
</comment>
<keyword evidence="3 6" id="KW-0812">Transmembrane</keyword>
<feature type="transmembrane region" description="Helical" evidence="6">
    <location>
        <begin position="53"/>
        <end position="78"/>
    </location>
</feature>
<dbReference type="GO" id="GO:0016755">
    <property type="term" value="F:aminoacyltransferase activity"/>
    <property type="evidence" value="ECO:0007669"/>
    <property type="project" value="TreeGrafter"/>
</dbReference>
<dbReference type="RefSeq" id="WP_157980525.1">
    <property type="nucleotide sequence ID" value="NZ_JAAVUN010000020.1"/>
</dbReference>
<keyword evidence="2" id="KW-1003">Cell membrane</keyword>
<feature type="transmembrane region" description="Helical" evidence="6">
    <location>
        <begin position="20"/>
        <end position="41"/>
    </location>
</feature>
<comment type="subcellular location">
    <subcellularLocation>
        <location evidence="1">Cell membrane</location>
        <topology evidence="1">Multi-pass membrane protein</topology>
    </subcellularLocation>
</comment>
<evidence type="ECO:0000313" key="8">
    <source>
        <dbReference type="EMBL" id="NKE10277.1"/>
    </source>
</evidence>
<evidence type="ECO:0000256" key="2">
    <source>
        <dbReference type="ARBA" id="ARBA00022475"/>
    </source>
</evidence>
<feature type="domain" description="Phosphatidylglycerol lysyltransferase C-terminal" evidence="7">
    <location>
        <begin position="257"/>
        <end position="410"/>
    </location>
</feature>
<dbReference type="AlphaFoldDB" id="A0A846TYJ6"/>
<evidence type="ECO:0000256" key="1">
    <source>
        <dbReference type="ARBA" id="ARBA00004651"/>
    </source>
</evidence>
<accession>A0A846TYJ6</accession>
<proteinExistence type="predicted"/>
<feature type="transmembrane region" description="Helical" evidence="6">
    <location>
        <begin position="85"/>
        <end position="105"/>
    </location>
</feature>
<dbReference type="PANTHER" id="PTHR34697:SF2">
    <property type="entry name" value="PHOSPHATIDYLGLYCEROL LYSYLTRANSFERASE"/>
    <property type="match status" value="1"/>
</dbReference>
<name>A0A846TYJ6_9MICC</name>
<evidence type="ECO:0000256" key="4">
    <source>
        <dbReference type="ARBA" id="ARBA00022989"/>
    </source>
</evidence>
<organism evidence="8 9">
    <name type="scientific">Kocuria subflava</name>
    <dbReference type="NCBI Taxonomy" id="1736139"/>
    <lineage>
        <taxon>Bacteria</taxon>
        <taxon>Bacillati</taxon>
        <taxon>Actinomycetota</taxon>
        <taxon>Actinomycetes</taxon>
        <taxon>Micrococcales</taxon>
        <taxon>Micrococcaceae</taxon>
        <taxon>Kocuria</taxon>
    </lineage>
</organism>
<dbReference type="EMBL" id="JAAVUN010000020">
    <property type="protein sequence ID" value="NKE10277.1"/>
    <property type="molecule type" value="Genomic_DNA"/>
</dbReference>
<keyword evidence="9" id="KW-1185">Reference proteome</keyword>
<dbReference type="InterPro" id="IPR051211">
    <property type="entry name" value="PG_lysyltransferase"/>
</dbReference>
<dbReference type="InterPro" id="IPR024320">
    <property type="entry name" value="LPG_synthase_C"/>
</dbReference>
<gene>
    <name evidence="8" type="ORF">GTW58_10110</name>
</gene>
<reference evidence="8 9" key="1">
    <citation type="submission" date="2020-02" db="EMBL/GenBank/DDBJ databases">
        <authorList>
            <person name="Sun Q."/>
        </authorList>
    </citation>
    <scope>NUCLEOTIDE SEQUENCE [LARGE SCALE GENOMIC DNA]</scope>
    <source>
        <strain evidence="8 9">YIM 13062</strain>
    </source>
</reference>
<feature type="transmembrane region" description="Helical" evidence="6">
    <location>
        <begin position="158"/>
        <end position="182"/>
    </location>
</feature>
<dbReference type="Pfam" id="PF09924">
    <property type="entry name" value="LPG_synthase_C"/>
    <property type="match status" value="1"/>
</dbReference>
<protein>
    <submittedName>
        <fullName evidence="8">DUF2156 domain-containing protein</fullName>
    </submittedName>
</protein>
<sequence length="415" mass="44489">MPLASRPKSPGGYDPAGERLARVLTWVWTLAAVVAVALWILRITGPLTVVPVIVFGALNIPVTPSLVSVILVALVAAALMRRMRLALVAVMVFSVFGTTVSLLILTDNWIWNASTHGMFPYAVHMIIEATGIVVGGLTLVAAVRSWKAFPARTRPGAIWVAAVIGTAGLAVALVLTQALIVATTQAGWTQFNELGRVFWAAMGSHQGGWRHIDAVPPWVQEIIAILLALVLVITVWTLLRAGRRSAQWTGDGEIKLRELLAGHGDLDSLGWFATRRDKEAVFSPDGRAAVTFRTIGSVSLASGDPVGDHAAWPHAIAEWKAHARTYGYLLGVVSASEAGARAYANRDAEGAGLAVTSMEDEAVLHADRFTLGSTDMTEVRRAVRRARRDGLTATVEHHRDLESGELAHLGVLADR</sequence>